<dbReference type="AlphaFoldDB" id="A0A1J4JBZ3"/>
<evidence type="ECO:0000313" key="1">
    <source>
        <dbReference type="EMBL" id="OHS96722.1"/>
    </source>
</evidence>
<dbReference type="VEuPathDB" id="TrichDB:TRFO_37061"/>
<dbReference type="Gene3D" id="6.10.250.1710">
    <property type="match status" value="1"/>
</dbReference>
<organism evidence="1 2">
    <name type="scientific">Tritrichomonas foetus</name>
    <dbReference type="NCBI Taxonomy" id="1144522"/>
    <lineage>
        <taxon>Eukaryota</taxon>
        <taxon>Metamonada</taxon>
        <taxon>Parabasalia</taxon>
        <taxon>Tritrichomonadida</taxon>
        <taxon>Tritrichomonadidae</taxon>
        <taxon>Tritrichomonas</taxon>
    </lineage>
</organism>
<dbReference type="InterPro" id="IPR005024">
    <property type="entry name" value="Snf7_fam"/>
</dbReference>
<name>A0A1J4JBZ3_9EUKA</name>
<dbReference type="Pfam" id="PF25880">
    <property type="entry name" value="WHD_CHMP7_1st"/>
    <property type="match status" value="1"/>
</dbReference>
<accession>A0A1J4JBZ3</accession>
<dbReference type="GO" id="GO:0032511">
    <property type="term" value="P:late endosome to vacuole transport via multivesicular body sorting pathway"/>
    <property type="evidence" value="ECO:0007669"/>
    <property type="project" value="TreeGrafter"/>
</dbReference>
<dbReference type="OrthoDB" id="10250120at2759"/>
<evidence type="ECO:0008006" key="3">
    <source>
        <dbReference type="Google" id="ProtNLM"/>
    </source>
</evidence>
<dbReference type="Pfam" id="PF03357">
    <property type="entry name" value="Snf7"/>
    <property type="match status" value="1"/>
</dbReference>
<comment type="caution">
    <text evidence="1">The sequence shown here is derived from an EMBL/GenBank/DDBJ whole genome shotgun (WGS) entry which is preliminary data.</text>
</comment>
<dbReference type="Gene3D" id="1.10.287.1060">
    <property type="entry name" value="ESAT-6-like"/>
    <property type="match status" value="1"/>
</dbReference>
<proteinExistence type="predicted"/>
<sequence>MEFHDYHQALVIFNDMFHKEDMIPIFRELKSRDINPDSWEKQIKFWSTLIKRWGKDAEIIDFSVDYLAQMLVYQENYPPLRASIDYLVKTKVIQSRDDFIANKSLALSVASKLWNFISPNKSPSPDVYIFSNNLKETVNHYLNEVESQASCNKDVALTEEEVKLAFPDIDYEIVKAGLKLNKNVRTFNNGFYFRCSRFPSLEDKSAADIISVKTTIQNLEKKKEQIPLLIEKKINEARKSLKLNNRKKAIQCLKSKKLLESQENKLDIYIASYERALNLLMESEINSSLADVMKSVNHSMKMNIPDVGNIEEIMDEMDDNFAANDELTQAFARNLDNSIDDEEIEQELEALIEQDFAIPESVEMVGRRLQESAKRVHY</sequence>
<dbReference type="GO" id="GO:0005771">
    <property type="term" value="C:multivesicular body"/>
    <property type="evidence" value="ECO:0007669"/>
    <property type="project" value="TreeGrafter"/>
</dbReference>
<dbReference type="RefSeq" id="XP_068349859.1">
    <property type="nucleotide sequence ID" value="XM_068511210.1"/>
</dbReference>
<protein>
    <recommendedName>
        <fullName evidence="3">Charged multivesicular body protein 7</fullName>
    </recommendedName>
</protein>
<evidence type="ECO:0000313" key="2">
    <source>
        <dbReference type="Proteomes" id="UP000179807"/>
    </source>
</evidence>
<dbReference type="GO" id="GO:0006900">
    <property type="term" value="P:vesicle budding from membrane"/>
    <property type="evidence" value="ECO:0007669"/>
    <property type="project" value="TreeGrafter"/>
</dbReference>
<keyword evidence="2" id="KW-1185">Reference proteome</keyword>
<gene>
    <name evidence="1" type="ORF">TRFO_37061</name>
</gene>
<dbReference type="EMBL" id="MLAK01001157">
    <property type="protein sequence ID" value="OHS96722.1"/>
    <property type="molecule type" value="Genomic_DNA"/>
</dbReference>
<dbReference type="GeneID" id="94845914"/>
<dbReference type="Proteomes" id="UP000179807">
    <property type="component" value="Unassembled WGS sequence"/>
</dbReference>
<reference evidence="1" key="1">
    <citation type="submission" date="2016-10" db="EMBL/GenBank/DDBJ databases">
        <authorList>
            <person name="Benchimol M."/>
            <person name="Almeida L.G."/>
            <person name="Vasconcelos A.T."/>
            <person name="Perreira-Neves A."/>
            <person name="Rosa I.A."/>
            <person name="Tasca T."/>
            <person name="Bogo M.R."/>
            <person name="de Souza W."/>
        </authorList>
    </citation>
    <scope>NUCLEOTIDE SEQUENCE [LARGE SCALE GENOMIC DNA]</scope>
    <source>
        <strain evidence="1">K</strain>
    </source>
</reference>
<dbReference type="PANTHER" id="PTHR22761">
    <property type="entry name" value="CHARGED MULTIVESICULAR BODY PROTEIN"/>
    <property type="match status" value="1"/>
</dbReference>